<name>A0A0J0YTF5_9NEIS</name>
<feature type="region of interest" description="Disordered" evidence="1">
    <location>
        <begin position="143"/>
        <end position="163"/>
    </location>
</feature>
<dbReference type="InterPro" id="IPR033653">
    <property type="entry name" value="NTP-PPase_DR2231-like"/>
</dbReference>
<evidence type="ECO:0008006" key="4">
    <source>
        <dbReference type="Google" id="ProtNLM"/>
    </source>
</evidence>
<dbReference type="CDD" id="cd11530">
    <property type="entry name" value="NTP-PPase_DR2231_like"/>
    <property type="match status" value="1"/>
</dbReference>
<sequence length="163" mass="18256">MAREAWKQSKKSHDPLLSDILDWFKAAKPKPEQKDISVQLGCHIEEIAEMFEAIMRGSNLGKHLANNAQNFKACESANLKAVELIRESKSRQVELLDALCDQIVTALGVGYMMGFDIDKALSEVNRSNWSKFVDGQPVFDDNGKIKKGGSYTPPDLKPYINQD</sequence>
<dbReference type="Gene3D" id="1.10.3420.10">
    <property type="entry name" value="putative ntp pyrophosphohydrolase like domain"/>
    <property type="match status" value="1"/>
</dbReference>
<dbReference type="STRING" id="1470200.PL75_03450"/>
<dbReference type="PATRIC" id="fig|1470200.3.peg.1803"/>
<evidence type="ECO:0000313" key="2">
    <source>
        <dbReference type="EMBL" id="KLT73390.1"/>
    </source>
</evidence>
<dbReference type="InterPro" id="IPR023292">
    <property type="entry name" value="NTP_PyroPHydrolase-like_dom_sf"/>
</dbReference>
<protein>
    <recommendedName>
        <fullName evidence="4">Phosphoribosyl-ATP pyrophosphohydrolase</fullName>
    </recommendedName>
</protein>
<dbReference type="OrthoDB" id="9795188at2"/>
<evidence type="ECO:0000256" key="1">
    <source>
        <dbReference type="SAM" id="MobiDB-lite"/>
    </source>
</evidence>
<keyword evidence="3" id="KW-1185">Reference proteome</keyword>
<dbReference type="AlphaFoldDB" id="A0A0J0YTF5"/>
<reference evidence="2 3" key="1">
    <citation type="submission" date="2014-11" db="EMBL/GenBank/DDBJ databases">
        <title>Genome of a novel goose pathogen.</title>
        <authorList>
            <person name="Hansen C.M."/>
            <person name="Hueffer K."/>
            <person name="Choi S.C."/>
        </authorList>
    </citation>
    <scope>NUCLEOTIDE SEQUENCE [LARGE SCALE GENOMIC DNA]</scope>
    <source>
        <strain evidence="2 3">KH1503</strain>
    </source>
</reference>
<proteinExistence type="predicted"/>
<gene>
    <name evidence="2" type="ORF">PL75_03450</name>
</gene>
<accession>A0A0J0YTF5</accession>
<dbReference type="EMBL" id="JTDO01000004">
    <property type="protein sequence ID" value="KLT73390.1"/>
    <property type="molecule type" value="Genomic_DNA"/>
</dbReference>
<comment type="caution">
    <text evidence="2">The sequence shown here is derived from an EMBL/GenBank/DDBJ whole genome shotgun (WGS) entry which is preliminary data.</text>
</comment>
<evidence type="ECO:0000313" key="3">
    <source>
        <dbReference type="Proteomes" id="UP000036027"/>
    </source>
</evidence>
<organism evidence="2 3">
    <name type="scientific">Neisseria arctica</name>
    <dbReference type="NCBI Taxonomy" id="1470200"/>
    <lineage>
        <taxon>Bacteria</taxon>
        <taxon>Pseudomonadati</taxon>
        <taxon>Pseudomonadota</taxon>
        <taxon>Betaproteobacteria</taxon>
        <taxon>Neisseriales</taxon>
        <taxon>Neisseriaceae</taxon>
        <taxon>Neisseria</taxon>
    </lineage>
</organism>
<dbReference type="Proteomes" id="UP000036027">
    <property type="component" value="Unassembled WGS sequence"/>
</dbReference>